<reference evidence="1" key="1">
    <citation type="submission" date="2006-10" db="EMBL/GenBank/DDBJ databases">
        <title>Complete sequence of Solibacter usitatus Ellin6076.</title>
        <authorList>
            <consortium name="US DOE Joint Genome Institute"/>
            <person name="Copeland A."/>
            <person name="Lucas S."/>
            <person name="Lapidus A."/>
            <person name="Barry K."/>
            <person name="Detter J.C."/>
            <person name="Glavina del Rio T."/>
            <person name="Hammon N."/>
            <person name="Israni S."/>
            <person name="Dalin E."/>
            <person name="Tice H."/>
            <person name="Pitluck S."/>
            <person name="Thompson L.S."/>
            <person name="Brettin T."/>
            <person name="Bruce D."/>
            <person name="Han C."/>
            <person name="Tapia R."/>
            <person name="Gilna P."/>
            <person name="Schmutz J."/>
            <person name="Larimer F."/>
            <person name="Land M."/>
            <person name="Hauser L."/>
            <person name="Kyrpides N."/>
            <person name="Mikhailova N."/>
            <person name="Janssen P.H."/>
            <person name="Kuske C.R."/>
            <person name="Richardson P."/>
        </authorList>
    </citation>
    <scope>NUCLEOTIDE SEQUENCE</scope>
    <source>
        <strain evidence="1">Ellin6076</strain>
    </source>
</reference>
<dbReference type="eggNOG" id="COG1082">
    <property type="taxonomic scope" value="Bacteria"/>
</dbReference>
<dbReference type="InterPro" id="IPR036237">
    <property type="entry name" value="Xyl_isomerase-like_sf"/>
</dbReference>
<dbReference type="InParanoid" id="Q021V6"/>
<dbReference type="EMBL" id="CP000473">
    <property type="protein sequence ID" value="ABJ84269.1"/>
    <property type="molecule type" value="Genomic_DNA"/>
</dbReference>
<gene>
    <name evidence="1" type="ordered locus">Acid_3292</name>
</gene>
<dbReference type="AlphaFoldDB" id="Q021V6"/>
<dbReference type="STRING" id="234267.Acid_3292"/>
<dbReference type="HOGENOM" id="CLU_1516961_0_0_0"/>
<dbReference type="OrthoDB" id="127797at2"/>
<dbReference type="KEGG" id="sus:Acid_3292"/>
<evidence type="ECO:0008006" key="2">
    <source>
        <dbReference type="Google" id="ProtNLM"/>
    </source>
</evidence>
<dbReference type="Gene3D" id="3.20.20.150">
    <property type="entry name" value="Divalent-metal-dependent TIM barrel enzymes"/>
    <property type="match status" value="1"/>
</dbReference>
<name>Q021V6_SOLUE</name>
<accession>Q021V6</accession>
<proteinExistence type="predicted"/>
<evidence type="ECO:0000313" key="1">
    <source>
        <dbReference type="EMBL" id="ABJ84269.1"/>
    </source>
</evidence>
<sequence length="177" mass="19388">MVTTVESATARNGGASRREFLYLAGAMTAVSSWGQTRVVPEYPPIGILLATTFTTGTLEARLDAAKSCGLVCGQMSMACANLPEMPDQIPAELPERIHREASAREIAIASVTGTFNMSHPDVEHRRTGLRRLRVLAEACPRMGTRYIHVCTGTRDPNSKTGSAERWPRAQLRFWSVK</sequence>
<dbReference type="SUPFAM" id="SSF51658">
    <property type="entry name" value="Xylose isomerase-like"/>
    <property type="match status" value="1"/>
</dbReference>
<protein>
    <recommendedName>
        <fullName evidence="2">Xylose isomerase-like TIM barrel domain-containing protein</fullName>
    </recommendedName>
</protein>
<organism evidence="1">
    <name type="scientific">Solibacter usitatus (strain Ellin6076)</name>
    <dbReference type="NCBI Taxonomy" id="234267"/>
    <lineage>
        <taxon>Bacteria</taxon>
        <taxon>Pseudomonadati</taxon>
        <taxon>Acidobacteriota</taxon>
        <taxon>Terriglobia</taxon>
        <taxon>Bryobacterales</taxon>
        <taxon>Solibacteraceae</taxon>
        <taxon>Candidatus Solibacter</taxon>
    </lineage>
</organism>